<proteinExistence type="predicted"/>
<protein>
    <submittedName>
        <fullName evidence="1">Uncharacterized protein</fullName>
    </submittedName>
</protein>
<gene>
    <name evidence="1" type="ORF">AOC25_06915</name>
</gene>
<evidence type="ECO:0000313" key="1">
    <source>
        <dbReference type="EMBL" id="APC01363.1"/>
    </source>
</evidence>
<reference evidence="1" key="1">
    <citation type="journal article" date="2017" name="Appl. Environ. Microbiol.">
        <title>Microdiversification of a pelagic Polynucleobacter species is mainly driven by acquisition of genomic islands from a partially interspecific gene pool.</title>
        <authorList>
            <person name="Hoetzinger M."/>
            <person name="Hahn M.W."/>
            <person name="Jezberova J."/>
            <person name="Schmidt J."/>
            <person name="Koll U."/>
        </authorList>
    </citation>
    <scope>NUCLEOTIDE SEQUENCE</scope>
    <source>
        <strain evidence="1">MWH-RechtKol4</strain>
    </source>
</reference>
<name>A0AAC9NII1_9BURK</name>
<dbReference type="Proteomes" id="UP000182060">
    <property type="component" value="Chromosome"/>
</dbReference>
<dbReference type="EMBL" id="CP015017">
    <property type="protein sequence ID" value="APC01363.1"/>
    <property type="molecule type" value="Genomic_DNA"/>
</dbReference>
<evidence type="ECO:0000313" key="2">
    <source>
        <dbReference type="Proteomes" id="UP000182060"/>
    </source>
</evidence>
<accession>A0AAC9NII1</accession>
<dbReference type="AlphaFoldDB" id="A0AAC9NII1"/>
<dbReference type="RefSeq" id="WP_071539369.1">
    <property type="nucleotide sequence ID" value="NZ_CP015016.1"/>
</dbReference>
<sequence length="99" mass="11506">MIDEPSAFAFINKLPLPMIESKEMNANELADLIEDEYVSIDSPDYFRKDDDWWWVELGNIFNNIPANGQYDDQRSAGCAMKYIESLEKQIAILRKAQEK</sequence>
<organism evidence="1 2">
    <name type="scientific">Polynucleobacter asymbioticus</name>
    <dbReference type="NCBI Taxonomy" id="576611"/>
    <lineage>
        <taxon>Bacteria</taxon>
        <taxon>Pseudomonadati</taxon>
        <taxon>Pseudomonadota</taxon>
        <taxon>Betaproteobacteria</taxon>
        <taxon>Burkholderiales</taxon>
        <taxon>Burkholderiaceae</taxon>
        <taxon>Polynucleobacter</taxon>
    </lineage>
</organism>